<dbReference type="EMBL" id="WNYA01000004">
    <property type="protein sequence ID" value="KAG8577162.1"/>
    <property type="molecule type" value="Genomic_DNA"/>
</dbReference>
<gene>
    <name evidence="1" type="ORF">GDO81_010088</name>
</gene>
<sequence length="108" mass="12111">MVYNSDGEPFGDRVPKLQPKSTYFPVKYQHGILSSNLLLPVLPIFQLYWPPEAVERRRANSDSRCSFSPGSLCRGKMVGPAGGPPEILQFCHDFLLFPQFLTANKALL</sequence>
<organism evidence="1 2">
    <name type="scientific">Engystomops pustulosus</name>
    <name type="common">Tungara frog</name>
    <name type="synonym">Physalaemus pustulosus</name>
    <dbReference type="NCBI Taxonomy" id="76066"/>
    <lineage>
        <taxon>Eukaryota</taxon>
        <taxon>Metazoa</taxon>
        <taxon>Chordata</taxon>
        <taxon>Craniata</taxon>
        <taxon>Vertebrata</taxon>
        <taxon>Euteleostomi</taxon>
        <taxon>Amphibia</taxon>
        <taxon>Batrachia</taxon>
        <taxon>Anura</taxon>
        <taxon>Neobatrachia</taxon>
        <taxon>Hyloidea</taxon>
        <taxon>Leptodactylidae</taxon>
        <taxon>Leiuperinae</taxon>
        <taxon>Engystomops</taxon>
    </lineage>
</organism>
<evidence type="ECO:0000313" key="2">
    <source>
        <dbReference type="Proteomes" id="UP000824782"/>
    </source>
</evidence>
<proteinExistence type="predicted"/>
<comment type="caution">
    <text evidence="1">The sequence shown here is derived from an EMBL/GenBank/DDBJ whole genome shotgun (WGS) entry which is preliminary data.</text>
</comment>
<name>A0AAV7BY06_ENGPU</name>
<dbReference type="AlphaFoldDB" id="A0AAV7BY06"/>
<protein>
    <submittedName>
        <fullName evidence="1">Uncharacterized protein</fullName>
    </submittedName>
</protein>
<keyword evidence="2" id="KW-1185">Reference proteome</keyword>
<reference evidence="1" key="1">
    <citation type="thesis" date="2020" institute="ProQuest LLC" country="789 East Eisenhower Parkway, Ann Arbor, MI, USA">
        <title>Comparative Genomics and Chromosome Evolution.</title>
        <authorList>
            <person name="Mudd A.B."/>
        </authorList>
    </citation>
    <scope>NUCLEOTIDE SEQUENCE</scope>
    <source>
        <strain evidence="1">237g6f4</strain>
        <tissue evidence="1">Blood</tissue>
    </source>
</reference>
<evidence type="ECO:0000313" key="1">
    <source>
        <dbReference type="EMBL" id="KAG8577162.1"/>
    </source>
</evidence>
<accession>A0AAV7BY06</accession>
<dbReference type="Proteomes" id="UP000824782">
    <property type="component" value="Unassembled WGS sequence"/>
</dbReference>